<evidence type="ECO:0000256" key="1">
    <source>
        <dbReference type="ARBA" id="ARBA00022491"/>
    </source>
</evidence>
<dbReference type="InterPro" id="IPR001647">
    <property type="entry name" value="HTH_TetR"/>
</dbReference>
<accession>A0A372GEY2</accession>
<gene>
    <name evidence="8" type="ORF">D0T12_17235</name>
</gene>
<keyword evidence="9" id="KW-1185">Reference proteome</keyword>
<sequence>MVDDEAPTRTRLLRAAVEVMAESGWSAVTSRLVAERARANNALVHYHFGTIDGLRRAAVMHAVEKELEGPVGAVLRAEDALDGVQTAIRRLAERGSGTPGQRVLAEALMHGLRDAELHEEGIRQIRTFRDALTSRLTENQAAGRLRADADPAALAVVIGALLNGLLLHILMDPGIDAVRSTAGLIALLRPVDPPDW</sequence>
<dbReference type="GO" id="GO:0003700">
    <property type="term" value="F:DNA-binding transcription factor activity"/>
    <property type="evidence" value="ECO:0007669"/>
    <property type="project" value="TreeGrafter"/>
</dbReference>
<keyword evidence="1" id="KW-0678">Repressor</keyword>
<evidence type="ECO:0000313" key="9">
    <source>
        <dbReference type="Proteomes" id="UP000262882"/>
    </source>
</evidence>
<keyword evidence="2" id="KW-0805">Transcription regulation</keyword>
<dbReference type="OrthoDB" id="5242433at2"/>
<keyword evidence="6" id="KW-1133">Transmembrane helix</keyword>
<dbReference type="Gene3D" id="1.10.357.10">
    <property type="entry name" value="Tetracycline Repressor, domain 2"/>
    <property type="match status" value="1"/>
</dbReference>
<proteinExistence type="predicted"/>
<dbReference type="EMBL" id="QVNQ01000005">
    <property type="protein sequence ID" value="RFS83941.1"/>
    <property type="molecule type" value="Genomic_DNA"/>
</dbReference>
<protein>
    <submittedName>
        <fullName evidence="8">TetR/AcrR family transcriptional regulator</fullName>
    </submittedName>
</protein>
<dbReference type="InterPro" id="IPR036271">
    <property type="entry name" value="Tet_transcr_reg_TetR-rel_C_sf"/>
</dbReference>
<evidence type="ECO:0000313" key="8">
    <source>
        <dbReference type="EMBL" id="RFS83941.1"/>
    </source>
</evidence>
<dbReference type="GO" id="GO:0000976">
    <property type="term" value="F:transcription cis-regulatory region binding"/>
    <property type="evidence" value="ECO:0007669"/>
    <property type="project" value="TreeGrafter"/>
</dbReference>
<dbReference type="Pfam" id="PF13977">
    <property type="entry name" value="TetR_C_6"/>
    <property type="match status" value="1"/>
</dbReference>
<dbReference type="SUPFAM" id="SSF46689">
    <property type="entry name" value="Homeodomain-like"/>
    <property type="match status" value="1"/>
</dbReference>
<feature type="DNA-binding region" description="H-T-H motif" evidence="5">
    <location>
        <begin position="29"/>
        <end position="48"/>
    </location>
</feature>
<dbReference type="Proteomes" id="UP000262882">
    <property type="component" value="Unassembled WGS sequence"/>
</dbReference>
<dbReference type="PANTHER" id="PTHR30055:SF234">
    <property type="entry name" value="HTH-TYPE TRANSCRIPTIONAL REGULATOR BETI"/>
    <property type="match status" value="1"/>
</dbReference>
<name>A0A372GEY2_9ACTN</name>
<evidence type="ECO:0000256" key="4">
    <source>
        <dbReference type="ARBA" id="ARBA00023163"/>
    </source>
</evidence>
<keyword evidence="6" id="KW-0472">Membrane</keyword>
<organism evidence="8 9">
    <name type="scientific">Actinomadura spongiicola</name>
    <dbReference type="NCBI Taxonomy" id="2303421"/>
    <lineage>
        <taxon>Bacteria</taxon>
        <taxon>Bacillati</taxon>
        <taxon>Actinomycetota</taxon>
        <taxon>Actinomycetes</taxon>
        <taxon>Streptosporangiales</taxon>
        <taxon>Thermomonosporaceae</taxon>
        <taxon>Actinomadura</taxon>
    </lineage>
</organism>
<evidence type="ECO:0000256" key="5">
    <source>
        <dbReference type="PROSITE-ProRule" id="PRU00335"/>
    </source>
</evidence>
<evidence type="ECO:0000256" key="6">
    <source>
        <dbReference type="SAM" id="Phobius"/>
    </source>
</evidence>
<keyword evidence="4" id="KW-0804">Transcription</keyword>
<feature type="domain" description="HTH tetR-type" evidence="7">
    <location>
        <begin position="6"/>
        <end position="66"/>
    </location>
</feature>
<dbReference type="SUPFAM" id="SSF48498">
    <property type="entry name" value="Tetracyclin repressor-like, C-terminal domain"/>
    <property type="match status" value="1"/>
</dbReference>
<reference evidence="8 9" key="1">
    <citation type="submission" date="2018-08" db="EMBL/GenBank/DDBJ databases">
        <title>Actinomadura spongicola sp. nov., isolated from marine sponge Leucetta chagosensis.</title>
        <authorList>
            <person name="Li L."/>
            <person name="Lin H.W."/>
        </authorList>
    </citation>
    <scope>NUCLEOTIDE SEQUENCE [LARGE SCALE GENOMIC DNA]</scope>
    <source>
        <strain evidence="8 9">LHW52907</strain>
    </source>
</reference>
<dbReference type="Pfam" id="PF00440">
    <property type="entry name" value="TetR_N"/>
    <property type="match status" value="1"/>
</dbReference>
<evidence type="ECO:0000256" key="2">
    <source>
        <dbReference type="ARBA" id="ARBA00023015"/>
    </source>
</evidence>
<dbReference type="PANTHER" id="PTHR30055">
    <property type="entry name" value="HTH-TYPE TRANSCRIPTIONAL REGULATOR RUTR"/>
    <property type="match status" value="1"/>
</dbReference>
<evidence type="ECO:0000259" key="7">
    <source>
        <dbReference type="PROSITE" id="PS50977"/>
    </source>
</evidence>
<evidence type="ECO:0000256" key="3">
    <source>
        <dbReference type="ARBA" id="ARBA00023125"/>
    </source>
</evidence>
<dbReference type="RefSeq" id="WP_117400626.1">
    <property type="nucleotide sequence ID" value="NZ_QVNQ01000005.1"/>
</dbReference>
<keyword evidence="6" id="KW-0812">Transmembrane</keyword>
<dbReference type="InterPro" id="IPR050109">
    <property type="entry name" value="HTH-type_TetR-like_transc_reg"/>
</dbReference>
<dbReference type="AlphaFoldDB" id="A0A372GEY2"/>
<keyword evidence="3 5" id="KW-0238">DNA-binding</keyword>
<dbReference type="PROSITE" id="PS50977">
    <property type="entry name" value="HTH_TETR_2"/>
    <property type="match status" value="1"/>
</dbReference>
<dbReference type="InterPro" id="IPR039538">
    <property type="entry name" value="BetI_C"/>
</dbReference>
<feature type="transmembrane region" description="Helical" evidence="6">
    <location>
        <begin position="152"/>
        <end position="171"/>
    </location>
</feature>
<dbReference type="InterPro" id="IPR009057">
    <property type="entry name" value="Homeodomain-like_sf"/>
</dbReference>
<comment type="caution">
    <text evidence="8">The sequence shown here is derived from an EMBL/GenBank/DDBJ whole genome shotgun (WGS) entry which is preliminary data.</text>
</comment>